<dbReference type="InterPro" id="IPR008767">
    <property type="entry name" value="Phage_SPP1_head-tail_adaptor"/>
</dbReference>
<sequence>MMAIDAHFNHRCEVQRAETTQDDYNTDILTWKTHLTDVACRLVIKEERVQRTDDAERAVITTYALMVRAGTDIQHGDRIVNLVIDGVATTGGYRIDQIKPRRAASQRHITCTVEYFHDRS</sequence>
<reference evidence="1 2" key="1">
    <citation type="submission" date="2015-07" db="EMBL/GenBank/DDBJ databases">
        <title>Whole genome sequence of Herpetosiphon geysericola DSM 7119.</title>
        <authorList>
            <person name="Hemp J."/>
            <person name="Ward L.M."/>
            <person name="Pace L.A."/>
            <person name="Fischer W.W."/>
        </authorList>
    </citation>
    <scope>NUCLEOTIDE SEQUENCE [LARGE SCALE GENOMIC DNA]</scope>
    <source>
        <strain evidence="1 2">DSM 7119</strain>
    </source>
</reference>
<evidence type="ECO:0000313" key="2">
    <source>
        <dbReference type="Proteomes" id="UP000050277"/>
    </source>
</evidence>
<name>A0A0P6XYT3_9CHLR</name>
<organism evidence="1 2">
    <name type="scientific">Herpetosiphon geysericola</name>
    <dbReference type="NCBI Taxonomy" id="70996"/>
    <lineage>
        <taxon>Bacteria</taxon>
        <taxon>Bacillati</taxon>
        <taxon>Chloroflexota</taxon>
        <taxon>Chloroflexia</taxon>
        <taxon>Herpetosiphonales</taxon>
        <taxon>Herpetosiphonaceae</taxon>
        <taxon>Herpetosiphon</taxon>
    </lineage>
</organism>
<dbReference type="Pfam" id="PF05521">
    <property type="entry name" value="Phage_HCP"/>
    <property type="match status" value="1"/>
</dbReference>
<accession>A0A0P6XYT3</accession>
<dbReference type="EMBL" id="LGKP01000014">
    <property type="protein sequence ID" value="KPL89992.1"/>
    <property type="molecule type" value="Genomic_DNA"/>
</dbReference>
<gene>
    <name evidence="1" type="ORF">SE18_08535</name>
</gene>
<dbReference type="STRING" id="70996.SE18_08535"/>
<dbReference type="InterPro" id="IPR038667">
    <property type="entry name" value="XkdH-like_sf"/>
</dbReference>
<evidence type="ECO:0008006" key="3">
    <source>
        <dbReference type="Google" id="ProtNLM"/>
    </source>
</evidence>
<protein>
    <recommendedName>
        <fullName evidence="3">Head-tail adaptor protein</fullName>
    </recommendedName>
</protein>
<dbReference type="AlphaFoldDB" id="A0A0P6XYT3"/>
<evidence type="ECO:0000313" key="1">
    <source>
        <dbReference type="EMBL" id="KPL89992.1"/>
    </source>
</evidence>
<comment type="caution">
    <text evidence="1">The sequence shown here is derived from an EMBL/GenBank/DDBJ whole genome shotgun (WGS) entry which is preliminary data.</text>
</comment>
<dbReference type="Proteomes" id="UP000050277">
    <property type="component" value="Unassembled WGS sequence"/>
</dbReference>
<keyword evidence="2" id="KW-1185">Reference proteome</keyword>
<dbReference type="Gene3D" id="2.40.10.370">
    <property type="entry name" value="Protein of unknown function DUF3599"/>
    <property type="match status" value="1"/>
</dbReference>
<proteinExistence type="predicted"/>